<organism evidence="3 4">
    <name type="scientific">Austwickia chelonae NBRC 105200</name>
    <dbReference type="NCBI Taxonomy" id="1184607"/>
    <lineage>
        <taxon>Bacteria</taxon>
        <taxon>Bacillati</taxon>
        <taxon>Actinomycetota</taxon>
        <taxon>Actinomycetes</taxon>
        <taxon>Micrococcales</taxon>
        <taxon>Dermatophilaceae</taxon>
        <taxon>Austwickia</taxon>
    </lineage>
</organism>
<feature type="transmembrane region" description="Helical" evidence="2">
    <location>
        <begin position="190"/>
        <end position="214"/>
    </location>
</feature>
<feature type="transmembrane region" description="Helical" evidence="2">
    <location>
        <begin position="27"/>
        <end position="43"/>
    </location>
</feature>
<feature type="transmembrane region" description="Helical" evidence="2">
    <location>
        <begin position="220"/>
        <end position="237"/>
    </location>
</feature>
<feature type="region of interest" description="Disordered" evidence="1">
    <location>
        <begin position="264"/>
        <end position="310"/>
    </location>
</feature>
<feature type="compositionally biased region" description="Basic and acidic residues" evidence="1">
    <location>
        <begin position="264"/>
        <end position="275"/>
    </location>
</feature>
<evidence type="ECO:0000313" key="4">
    <source>
        <dbReference type="Proteomes" id="UP000008495"/>
    </source>
</evidence>
<protein>
    <submittedName>
        <fullName evidence="3">Uncharacterized protein</fullName>
    </submittedName>
</protein>
<keyword evidence="2" id="KW-0472">Membrane</keyword>
<comment type="caution">
    <text evidence="3">The sequence shown here is derived from an EMBL/GenBank/DDBJ whole genome shotgun (WGS) entry which is preliminary data.</text>
</comment>
<keyword evidence="2" id="KW-1133">Transmembrane helix</keyword>
<feature type="compositionally biased region" description="Basic and acidic residues" evidence="1">
    <location>
        <begin position="283"/>
        <end position="295"/>
    </location>
</feature>
<dbReference type="EMBL" id="BAGZ01000008">
    <property type="protein sequence ID" value="GAB77861.1"/>
    <property type="molecule type" value="Genomic_DNA"/>
</dbReference>
<keyword evidence="2" id="KW-0812">Transmembrane</keyword>
<evidence type="ECO:0000256" key="2">
    <source>
        <dbReference type="SAM" id="Phobius"/>
    </source>
</evidence>
<dbReference type="AlphaFoldDB" id="K6UM72"/>
<keyword evidence="4" id="KW-1185">Reference proteome</keyword>
<reference evidence="3 4" key="1">
    <citation type="submission" date="2012-08" db="EMBL/GenBank/DDBJ databases">
        <title>Whole genome shotgun sequence of Austwickia chelonae NBRC 105200.</title>
        <authorList>
            <person name="Yoshida I."/>
            <person name="Hosoyama A."/>
            <person name="Tsuchikane K."/>
            <person name="Katsumata H."/>
            <person name="Ando Y."/>
            <person name="Ohji S."/>
            <person name="Hamada M."/>
            <person name="Tamura T."/>
            <person name="Yamazoe A."/>
            <person name="Yamazaki S."/>
            <person name="Fujita N."/>
        </authorList>
    </citation>
    <scope>NUCLEOTIDE SEQUENCE [LARGE SCALE GENOMIC DNA]</scope>
    <source>
        <strain evidence="3 4">NBRC 105200</strain>
    </source>
</reference>
<sequence length="310" mass="33576">MYFSAIASWGAIPSALACERISTLGPIALAFPVVLCALAATLQRPPGALMKSIEGSNQLAEKARRLYSALPEQTKAAPTEPVEASPKESNQSRLQELSKEGVEDSKKIRIWNAAKDIVRAWLAYMKRSAAWALVVPVSVMLWSSTTRLKVPDLTSLGAGSLVWLTFLLLECFYARAFVQATVARGTIGRGAAIGSLALPALVTVALALSAMMILFSEPSVAPTIFLWFFGPALLAWFRRRRVDVLPLLRFALVKVARHAALRAEKDKARSAEPEQKGAANADGPRRSAVGRDARSAARSVSPRRRAARRS</sequence>
<feature type="compositionally biased region" description="Basic residues" evidence="1">
    <location>
        <begin position="301"/>
        <end position="310"/>
    </location>
</feature>
<feature type="transmembrane region" description="Helical" evidence="2">
    <location>
        <begin position="156"/>
        <end position="178"/>
    </location>
</feature>
<feature type="transmembrane region" description="Helical" evidence="2">
    <location>
        <begin position="128"/>
        <end position="144"/>
    </location>
</feature>
<feature type="region of interest" description="Disordered" evidence="1">
    <location>
        <begin position="73"/>
        <end position="99"/>
    </location>
</feature>
<accession>K6UM72</accession>
<name>K6UM72_9MICO</name>
<proteinExistence type="predicted"/>
<gene>
    <name evidence="3" type="ORF">AUCHE_08_01030</name>
</gene>
<evidence type="ECO:0000256" key="1">
    <source>
        <dbReference type="SAM" id="MobiDB-lite"/>
    </source>
</evidence>
<evidence type="ECO:0000313" key="3">
    <source>
        <dbReference type="EMBL" id="GAB77861.1"/>
    </source>
</evidence>
<dbReference type="Proteomes" id="UP000008495">
    <property type="component" value="Unassembled WGS sequence"/>
</dbReference>